<feature type="domain" description="Glycosyl hydrolase family 92 N-terminal" evidence="3">
    <location>
        <begin position="44"/>
        <end position="294"/>
    </location>
</feature>
<accession>A0A8H3WVM7</accession>
<dbReference type="GO" id="GO:0000224">
    <property type="term" value="F:peptide-N4-(N-acetyl-beta-glucosaminyl)asparagine amidase activity"/>
    <property type="evidence" value="ECO:0007669"/>
    <property type="project" value="TreeGrafter"/>
</dbReference>
<evidence type="ECO:0000259" key="3">
    <source>
        <dbReference type="Pfam" id="PF17678"/>
    </source>
</evidence>
<dbReference type="OrthoDB" id="2348006at2759"/>
<reference evidence="4 5" key="1">
    <citation type="journal article" date="2019" name="Environ. Microbiol.">
        <title>At the nexus of three kingdoms: the genome of the mycorrhizal fungus Gigaspora margarita provides insights into plant, endobacterial and fungal interactions.</title>
        <authorList>
            <person name="Venice F."/>
            <person name="Ghignone S."/>
            <person name="Salvioli di Fossalunga A."/>
            <person name="Amselem J."/>
            <person name="Novero M."/>
            <person name="Xianan X."/>
            <person name="Sedzielewska Toro K."/>
            <person name="Morin E."/>
            <person name="Lipzen A."/>
            <person name="Grigoriev I.V."/>
            <person name="Henrissat B."/>
            <person name="Martin F.M."/>
            <person name="Bonfante P."/>
        </authorList>
    </citation>
    <scope>NUCLEOTIDE SEQUENCE [LARGE SCALE GENOMIC DNA]</scope>
    <source>
        <strain evidence="4 5">BEG34</strain>
    </source>
</reference>
<sequence>MLFIFLFLLIFNILIESCKLKVNATALSYRKINERAEIDKVTKFVDPLIGTQNEGHVFPNPCLPYGIVKVGFDTDDIKDNHAGYTVNGSITGISHLHVSGTGGEPKYGVISQFPLTSTSLYTIPLRNYTSLRSFEHFEVGYSKFGLKRYNVTVELTAARRTGVHRYTFIKNKQNKAFVLLDLSHILTQGGSSRYRGGSIYSVSPSQITGVGHYSGGWNEGSKYTVYFCSQFNKNASSFGTFWKNFINENATFLSSFDIPFDTPDIGAVLGFDFDSNMDERHESKLVITSRVGISFLSSDQACKSAQEEVPNFDFEKTRELAVNAWETELSKIRVDGEVRSDLKTIFYSSLYRTMIIPSDRTGENPKWSSYDNEGKLVPNYDDFYTLWDTFRSTIPLFTLFQQSRVIDITRSLIDIYQHEGYMPDGRSGMSNGITQGGSNADMVVAEVFLKNLGDNNNAINWTLAYEALLKDAEYDPWERGIFEGRMFLPYYKLLGYIPFPTYRTLGYTSVPCSKTIEYSTNDWSIALVAKKLNKTDDYIKYHSRAKNWENLWYPNMTVEGAKGFILPRFINGSFDTSWNVINTTGYTPYYEGSAWEYSLDILHDVKRLIYLAGGPQAFERRLDKTFKNKSYLTPYFNIGNEPDFFHPCLYHYIGKQWKSVKLIRDILKRKYGKGPGGIPGNDDSGAMGSWFAFHAMGIYPMAGQDIYLINSPHFSNVTIYLSQNTTFTILAKNQSIENIYVKSVKLNGVNWNKTWFRHQDIKNGGILEVEMGDEVSTTWGIINGVNGESLVPPSMSDY</sequence>
<dbReference type="Proteomes" id="UP000439903">
    <property type="component" value="Unassembled WGS sequence"/>
</dbReference>
<proteinExistence type="predicted"/>
<dbReference type="InterPro" id="IPR005887">
    <property type="entry name" value="GH92_a_mannosidase_put"/>
</dbReference>
<keyword evidence="1" id="KW-0732">Signal</keyword>
<feature type="domain" description="Glycosyl hydrolase family 92" evidence="2">
    <location>
        <begin position="300"/>
        <end position="773"/>
    </location>
</feature>
<dbReference type="Pfam" id="PF17678">
    <property type="entry name" value="Glyco_hydro_92N"/>
    <property type="match status" value="1"/>
</dbReference>
<dbReference type="AlphaFoldDB" id="A0A8H3WVM7"/>
<gene>
    <name evidence="4" type="ORF">F8M41_014178</name>
</gene>
<keyword evidence="4" id="KW-0378">Hydrolase</keyword>
<feature type="chain" id="PRO_5034277524" evidence="1">
    <location>
        <begin position="18"/>
        <end position="798"/>
    </location>
</feature>
<dbReference type="GO" id="GO:0006516">
    <property type="term" value="P:glycoprotein catabolic process"/>
    <property type="evidence" value="ECO:0007669"/>
    <property type="project" value="TreeGrafter"/>
</dbReference>
<dbReference type="Gene3D" id="2.70.98.10">
    <property type="match status" value="1"/>
</dbReference>
<dbReference type="InterPro" id="IPR014718">
    <property type="entry name" value="GH-type_carb-bd"/>
</dbReference>
<dbReference type="GO" id="GO:0005829">
    <property type="term" value="C:cytosol"/>
    <property type="evidence" value="ECO:0007669"/>
    <property type="project" value="TreeGrafter"/>
</dbReference>
<dbReference type="NCBIfam" id="TIGR01180">
    <property type="entry name" value="aman2_put"/>
    <property type="match status" value="1"/>
</dbReference>
<dbReference type="GO" id="GO:0005634">
    <property type="term" value="C:nucleus"/>
    <property type="evidence" value="ECO:0007669"/>
    <property type="project" value="TreeGrafter"/>
</dbReference>
<evidence type="ECO:0000256" key="1">
    <source>
        <dbReference type="SAM" id="SignalP"/>
    </source>
</evidence>
<feature type="signal peptide" evidence="1">
    <location>
        <begin position="1"/>
        <end position="17"/>
    </location>
</feature>
<name>A0A8H3WVM7_GIGMA</name>
<dbReference type="InterPro" id="IPR041371">
    <property type="entry name" value="GH92_N"/>
</dbReference>
<evidence type="ECO:0000313" key="4">
    <source>
        <dbReference type="EMBL" id="KAF0361214.1"/>
    </source>
</evidence>
<dbReference type="GO" id="GO:0005975">
    <property type="term" value="P:carbohydrate metabolic process"/>
    <property type="evidence" value="ECO:0007669"/>
    <property type="project" value="InterPro"/>
</dbReference>
<comment type="caution">
    <text evidence="4">The sequence shown here is derived from an EMBL/GenBank/DDBJ whole genome shotgun (WGS) entry which is preliminary data.</text>
</comment>
<dbReference type="InterPro" id="IPR008928">
    <property type="entry name" value="6-hairpin_glycosidase_sf"/>
</dbReference>
<dbReference type="Gene3D" id="3.30.2080.10">
    <property type="entry name" value="GH92 mannosidase domain"/>
    <property type="match status" value="1"/>
</dbReference>
<organism evidence="4 5">
    <name type="scientific">Gigaspora margarita</name>
    <dbReference type="NCBI Taxonomy" id="4874"/>
    <lineage>
        <taxon>Eukaryota</taxon>
        <taxon>Fungi</taxon>
        <taxon>Fungi incertae sedis</taxon>
        <taxon>Mucoromycota</taxon>
        <taxon>Glomeromycotina</taxon>
        <taxon>Glomeromycetes</taxon>
        <taxon>Diversisporales</taxon>
        <taxon>Gigasporaceae</taxon>
        <taxon>Gigaspora</taxon>
    </lineage>
</organism>
<keyword evidence="5" id="KW-1185">Reference proteome</keyword>
<dbReference type="InterPro" id="IPR012939">
    <property type="entry name" value="Glyco_hydro_92"/>
</dbReference>
<dbReference type="SUPFAM" id="SSF48208">
    <property type="entry name" value="Six-hairpin glycosidases"/>
    <property type="match status" value="1"/>
</dbReference>
<dbReference type="Pfam" id="PF07971">
    <property type="entry name" value="Glyco_hydro_92"/>
    <property type="match status" value="1"/>
</dbReference>
<dbReference type="PANTHER" id="PTHR12143:SF38">
    <property type="entry name" value="ALPHA-1,2-MANNOSIDASE FAMILY PROTEIN (AFU_ORTHOLOGUE AFUA_5G10520)"/>
    <property type="match status" value="1"/>
</dbReference>
<evidence type="ECO:0000259" key="2">
    <source>
        <dbReference type="Pfam" id="PF07971"/>
    </source>
</evidence>
<dbReference type="InterPro" id="IPR050883">
    <property type="entry name" value="PNGase"/>
</dbReference>
<dbReference type="Gene3D" id="1.20.1050.60">
    <property type="entry name" value="alpha-1,2-mannosidase"/>
    <property type="match status" value="1"/>
</dbReference>
<dbReference type="Gene3D" id="1.20.1610.10">
    <property type="entry name" value="alpha-1,2-mannosidases domains"/>
    <property type="match status" value="1"/>
</dbReference>
<dbReference type="GO" id="GO:0030246">
    <property type="term" value="F:carbohydrate binding"/>
    <property type="evidence" value="ECO:0007669"/>
    <property type="project" value="InterPro"/>
</dbReference>
<dbReference type="PANTHER" id="PTHR12143">
    <property type="entry name" value="PEPTIDE N-GLYCANASE PNGASE -RELATED"/>
    <property type="match status" value="1"/>
</dbReference>
<dbReference type="FunFam" id="3.30.2080.10:FF:000001">
    <property type="entry name" value="Alpha-1,2-mannosidase subfamily"/>
    <property type="match status" value="1"/>
</dbReference>
<evidence type="ECO:0000313" key="5">
    <source>
        <dbReference type="Proteomes" id="UP000439903"/>
    </source>
</evidence>
<dbReference type="EMBL" id="WTPW01002898">
    <property type="protein sequence ID" value="KAF0361214.1"/>
    <property type="molecule type" value="Genomic_DNA"/>
</dbReference>
<protein>
    <submittedName>
        <fullName evidence="4">Glycoside hydrolase family 92 protein</fullName>
    </submittedName>
</protein>